<reference evidence="3" key="1">
    <citation type="journal article" date="2012" name="MBio">
        <title>Comparative genome analysis of Trichophyton rubrum and related dermatophytes reveals candidate genes involved in infection.</title>
        <authorList>
            <person name="Martinez D.A."/>
            <person name="Oliver B.G."/>
            <person name="Graeser Y."/>
            <person name="Goldberg J.M."/>
            <person name="Li W."/>
            <person name="Martinez-Rossi N.M."/>
            <person name="Monod M."/>
            <person name="Shelest E."/>
            <person name="Barton R.C."/>
            <person name="Birch E."/>
            <person name="Brakhage A.A."/>
            <person name="Chen Z."/>
            <person name="Gurr S.J."/>
            <person name="Heiman D."/>
            <person name="Heitman J."/>
            <person name="Kosti I."/>
            <person name="Rossi A."/>
            <person name="Saif S."/>
            <person name="Samalova M."/>
            <person name="Saunders C.W."/>
            <person name="Shea T."/>
            <person name="Summerbell R.C."/>
            <person name="Xu J."/>
            <person name="Young S."/>
            <person name="Zeng Q."/>
            <person name="Birren B.W."/>
            <person name="Cuomo C.A."/>
            <person name="White T.C."/>
        </authorList>
    </citation>
    <scope>NUCLEOTIDE SEQUENCE [LARGE SCALE GENOMIC DNA]</scope>
    <source>
        <strain evidence="3">ATCC MYA-4606 / CBS 127.97</strain>
    </source>
</reference>
<dbReference type="VEuPathDB" id="FungiDB:TEQG_00589"/>
<evidence type="ECO:0000313" key="3">
    <source>
        <dbReference type="Proteomes" id="UP000009169"/>
    </source>
</evidence>
<accession>F2PHY1</accession>
<dbReference type="HOGENOM" id="CLU_2265593_0_0_1"/>
<organism evidence="2 3">
    <name type="scientific">Trichophyton equinum (strain ATCC MYA-4606 / CBS 127.97)</name>
    <name type="common">Horse ringworm fungus</name>
    <dbReference type="NCBI Taxonomy" id="559882"/>
    <lineage>
        <taxon>Eukaryota</taxon>
        <taxon>Fungi</taxon>
        <taxon>Dikarya</taxon>
        <taxon>Ascomycota</taxon>
        <taxon>Pezizomycotina</taxon>
        <taxon>Eurotiomycetes</taxon>
        <taxon>Eurotiomycetidae</taxon>
        <taxon>Onygenales</taxon>
        <taxon>Arthrodermataceae</taxon>
        <taxon>Trichophyton</taxon>
    </lineage>
</organism>
<protein>
    <submittedName>
        <fullName evidence="2">Uncharacterized protein</fullName>
    </submittedName>
</protein>
<proteinExistence type="predicted"/>
<feature type="region of interest" description="Disordered" evidence="1">
    <location>
        <begin position="65"/>
        <end position="103"/>
    </location>
</feature>
<dbReference type="EMBL" id="DS995719">
    <property type="protein sequence ID" value="EGE01543.1"/>
    <property type="molecule type" value="Genomic_DNA"/>
</dbReference>
<evidence type="ECO:0000256" key="1">
    <source>
        <dbReference type="SAM" id="MobiDB-lite"/>
    </source>
</evidence>
<evidence type="ECO:0000313" key="2">
    <source>
        <dbReference type="EMBL" id="EGE01543.1"/>
    </source>
</evidence>
<dbReference type="Proteomes" id="UP000009169">
    <property type="component" value="Unassembled WGS sequence"/>
</dbReference>
<gene>
    <name evidence="2" type="ORF">TEQG_00589</name>
</gene>
<dbReference type="AlphaFoldDB" id="F2PHY1"/>
<name>F2PHY1_TRIEC</name>
<feature type="compositionally biased region" description="Basic and acidic residues" evidence="1">
    <location>
        <begin position="70"/>
        <end position="80"/>
    </location>
</feature>
<sequence>MTQRYLALRRAYRIAYPWFQGGCPDWSLAGAWPVDSRYRPYRTVPPCMQGVAKGKLLTKTLLHRGKSKKMREATKKEKTTTMKRTQRRRDAEDAMTATMEIPA</sequence>
<keyword evidence="3" id="KW-1185">Reference proteome</keyword>